<evidence type="ECO:0000256" key="3">
    <source>
        <dbReference type="ARBA" id="ARBA00022525"/>
    </source>
</evidence>
<dbReference type="Pfam" id="PF17132">
    <property type="entry name" value="Glyco_hydro_106"/>
    <property type="match status" value="1"/>
</dbReference>
<dbReference type="VEuPathDB" id="FungiDB:BTJ68_05899"/>
<evidence type="ECO:0000256" key="13">
    <source>
        <dbReference type="ARBA" id="ARBA00038933"/>
    </source>
</evidence>
<comment type="function">
    <text evidence="12">Specific in hydrolyzing the terminal glycosidic bond of polygalacturonic acid and oligogalacturonates.</text>
</comment>
<dbReference type="GO" id="GO:0005576">
    <property type="term" value="C:extracellular region"/>
    <property type="evidence" value="ECO:0007669"/>
    <property type="project" value="UniProtKB-SubCell"/>
</dbReference>
<evidence type="ECO:0000256" key="6">
    <source>
        <dbReference type="ARBA" id="ARBA00023157"/>
    </source>
</evidence>
<dbReference type="EC" id="3.2.1.67" evidence="13"/>
<dbReference type="PANTHER" id="PTHR31736:SF12">
    <property type="entry name" value="EXO-POLYGALACTURONASE, PUTATIVE-RELATED"/>
    <property type="match status" value="1"/>
</dbReference>
<keyword evidence="4" id="KW-0732">Signal</keyword>
<comment type="caution">
    <text evidence="18">The sequence shown here is derived from an EMBL/GenBank/DDBJ whole genome shotgun (WGS) entry which is preliminary data.</text>
</comment>
<evidence type="ECO:0000256" key="11">
    <source>
        <dbReference type="ARBA" id="ARBA00023326"/>
    </source>
</evidence>
<protein>
    <recommendedName>
        <fullName evidence="13">galacturonan 1,4-alpha-galacturonidase</fullName>
        <ecNumber evidence="13">3.2.1.67</ecNumber>
    </recommendedName>
</protein>
<dbReference type="Pfam" id="PF05368">
    <property type="entry name" value="NmrA"/>
    <property type="match status" value="1"/>
</dbReference>
<reference evidence="18 19" key="1">
    <citation type="journal article" date="2018" name="BMC Genomics">
        <title>Genomic evidence for intraspecific hybridization in a clonal and extremely halotolerant yeast.</title>
        <authorList>
            <person name="Gostincar C."/>
            <person name="Stajich J.E."/>
            <person name="Zupancic J."/>
            <person name="Zalar P."/>
            <person name="Gunde-Cimerman N."/>
        </authorList>
    </citation>
    <scope>NUCLEOTIDE SEQUENCE [LARGE SCALE GENOMIC DNA]</scope>
    <source>
        <strain evidence="18 19">EXF-6654</strain>
    </source>
</reference>
<organism evidence="18 19">
    <name type="scientific">Hortaea werneckii</name>
    <name type="common">Black yeast</name>
    <name type="synonym">Cladosporium werneckii</name>
    <dbReference type="NCBI Taxonomy" id="91943"/>
    <lineage>
        <taxon>Eukaryota</taxon>
        <taxon>Fungi</taxon>
        <taxon>Dikarya</taxon>
        <taxon>Ascomycota</taxon>
        <taxon>Pezizomycotina</taxon>
        <taxon>Dothideomycetes</taxon>
        <taxon>Dothideomycetidae</taxon>
        <taxon>Mycosphaerellales</taxon>
        <taxon>Teratosphaeriaceae</taxon>
        <taxon>Hortaea</taxon>
    </lineage>
</organism>
<dbReference type="InterPro" id="IPR011050">
    <property type="entry name" value="Pectin_lyase_fold/virulence"/>
</dbReference>
<dbReference type="PANTHER" id="PTHR31736">
    <property type="match status" value="1"/>
</dbReference>
<keyword evidence="6" id="KW-1015">Disulfide bond</keyword>
<evidence type="ECO:0000256" key="15">
    <source>
        <dbReference type="RuleBase" id="RU361169"/>
    </source>
</evidence>
<feature type="region of interest" description="Disordered" evidence="16">
    <location>
        <begin position="1734"/>
        <end position="1772"/>
    </location>
</feature>
<evidence type="ECO:0000256" key="12">
    <source>
        <dbReference type="ARBA" id="ARBA00037312"/>
    </source>
</evidence>
<accession>A0A3M6ZNT6</accession>
<dbReference type="InterPro" id="IPR008030">
    <property type="entry name" value="NmrA-like"/>
</dbReference>
<dbReference type="Pfam" id="PF00295">
    <property type="entry name" value="Glyco_hydro_28"/>
    <property type="match status" value="1"/>
</dbReference>
<feature type="region of interest" description="Disordered" evidence="16">
    <location>
        <begin position="1800"/>
        <end position="1820"/>
    </location>
</feature>
<evidence type="ECO:0000259" key="17">
    <source>
        <dbReference type="Pfam" id="PF05368"/>
    </source>
</evidence>
<proteinExistence type="inferred from homology"/>
<comment type="similarity">
    <text evidence="2 15">Belongs to the glycosyl hydrolase 28 family.</text>
</comment>
<dbReference type="VEuPathDB" id="FungiDB:BTJ68_07678"/>
<evidence type="ECO:0000256" key="8">
    <source>
        <dbReference type="ARBA" id="ARBA00023277"/>
    </source>
</evidence>
<evidence type="ECO:0000256" key="16">
    <source>
        <dbReference type="SAM" id="MobiDB-lite"/>
    </source>
</evidence>
<keyword evidence="10" id="KW-0961">Cell wall biogenesis/degradation</keyword>
<dbReference type="GO" id="GO:0071555">
    <property type="term" value="P:cell wall organization"/>
    <property type="evidence" value="ECO:0007669"/>
    <property type="project" value="UniProtKB-KW"/>
</dbReference>
<evidence type="ECO:0000256" key="7">
    <source>
        <dbReference type="ARBA" id="ARBA00023180"/>
    </source>
</evidence>
<dbReference type="GO" id="GO:0000272">
    <property type="term" value="P:polysaccharide catabolic process"/>
    <property type="evidence" value="ECO:0007669"/>
    <property type="project" value="UniProtKB-KW"/>
</dbReference>
<evidence type="ECO:0000313" key="18">
    <source>
        <dbReference type="EMBL" id="RMY16935.1"/>
    </source>
</evidence>
<dbReference type="InterPro" id="IPR000743">
    <property type="entry name" value="Glyco_hydro_28"/>
</dbReference>
<evidence type="ECO:0000256" key="14">
    <source>
        <dbReference type="ARBA" id="ARBA00048766"/>
    </source>
</evidence>
<evidence type="ECO:0000256" key="10">
    <source>
        <dbReference type="ARBA" id="ARBA00023316"/>
    </source>
</evidence>
<keyword evidence="5 15" id="KW-0378">Hydrolase</keyword>
<dbReference type="Gene3D" id="3.40.50.720">
    <property type="entry name" value="NAD(P)-binding Rossmann-like Domain"/>
    <property type="match status" value="1"/>
</dbReference>
<evidence type="ECO:0000256" key="2">
    <source>
        <dbReference type="ARBA" id="ARBA00008834"/>
    </source>
</evidence>
<dbReference type="InterPro" id="IPR036291">
    <property type="entry name" value="NAD(P)-bd_dom_sf"/>
</dbReference>
<dbReference type="Gene3D" id="3.90.25.10">
    <property type="entry name" value="UDP-galactose 4-epimerase, domain 1"/>
    <property type="match status" value="1"/>
</dbReference>
<dbReference type="GO" id="GO:0004650">
    <property type="term" value="F:polygalacturonase activity"/>
    <property type="evidence" value="ECO:0007669"/>
    <property type="project" value="InterPro"/>
</dbReference>
<comment type="subcellular location">
    <subcellularLocation>
        <location evidence="1">Secreted</location>
    </subcellularLocation>
</comment>
<dbReference type="GO" id="GO:0047911">
    <property type="term" value="F:galacturan 1,4-alpha-galacturonidase activity"/>
    <property type="evidence" value="ECO:0007669"/>
    <property type="project" value="UniProtKB-EC"/>
</dbReference>
<sequence length="1834" mass="201892">MSKLLVVVGATGQQGRSVIRWFQQNEPSIRIRGLTRTPTSDAAASLASTGVDVVQADLNDFQSLQVAFKGTNYIFAYTDTASIIRDSASTGKSISARQHEETPTPPPPEFYNIEVQQGKNVADAAAEVPELERLVWSSLANVKRWSGGKYDQVFHFDAKAAVAEYMLEKAELESKVSCVLMATFLTNVVKGTEIFRCRFETDNDGSKTAIWTPPFPASLPIPWVDVEKDTGAFVKALIEAPPITQLLGVSEWMAFDDWAALWSNVTGVKSKFEDPVSQERLPPSNGTFDFKTMFSQTGYFVTEFGYTGGDPDVVGPEELVVHHDHVDLISALHFCESGVVKVRDKNPDALVTTALSLTALTGVNGQRISHSRREGRPTCTVFAGSSNATDDVPTILRAFKDCGHGGNVVFPEGEEYHINSKLNPIVNDVNIEWRGEWVFSENLTYWRNNNYHIEFQNHAAGFVLTGDHIRIDGHGTGGIDGNGEVWYYAERGNDTVGATQPGRPIPFQLWNVSDVTIKNFHVVQPQLWAINMMNATDIVADNIYVNATSPQAPPGYNWVQNTDGFNTMDTRNVHLTNFVYQGGDDCVAIKPRSYNFYGHNITCISGNGIAIGSLGQYLTDASVENVVIDHATIIKGGAQGNIGNGAYIKTWVGELVAGGDRDYESDYQPRGGGWGHVTNMLFSNFMIHGAKNGGAITQNSGDNGTAAGTSNMLISNVAFANWTGYLDDRDTAASVSCSKRNPCYNIDYRNFTLYTSSNDTMKAGASCKWTEEGGVHGLWVPPNVSYQQRAIAEDSTAAAAVLGYKQEDHSQSADVDRGTFQDPSKHVRPKFRYWIPDASVDPEVVAKDVKTAKEAGMGGLELLGYYLYGGPPNNGAGRGNAAPVDWAEYGFGTEAWNRVFKAFVQAIKDNDMVMDFAVGPNQGTGVPAPENTDGLSWDVAAYNVSVPLGGSFSDILPGWGAGELITAVTGLAVNSTDVVRLDQLARDPGSLPGDYSLNRTQITLSASSLTDVTNLTTADGHLSVDFVGTNTAGINHTIFAVYQFRSDYRAQDGPLDLGGPQSDPETWRQNGSWAVDHFSSLGAKTTTEFWEKYLLSNGTLEMLQDVGNYAWEDSVEIAANLYWTLGLLDYFHSDHGYSLSKWLPLLFHRNGKYMNSNPDVWWVTDEPDQGNGHIADYRATLANRYQSYLTGLNDWAEKYLKLPFSAQISYNLPMDMLENIPYVDAPECESLDFSDLIDGYRQYAGPANLAQRPIVSSECGAVRGEGFVQTVPELLWHAKRSWAGGINQFVFHGFPYSGEYGNTTWPVFTTFNYQYSDMHGAHRPDWFQYREAMDYVARNNWVMQAGVPKMDVAFWQKITTQPGHIELRTYEPTDLEERGYTYEYLSPDNFHLPGAKVVDGILAPEAQGFKAMVVRANDSLTIDGVEKLVKFAHDGLPIVLAGGIPETYVGTYNPMDLRESRRSLREAATSFSNVHVTDDYLVASTLSSIGILPRTQINSISPTNATWFTNWRSSEDCDYVYIYNDAIKLPQGQGAAEATIEFHSKGAPYEYDAWTGRQTPIKGNFSTDDDGNTLSLNLAGNQTTIIAFHHSKHNEHSNYSTWHDDHNPHAEQVPHPFPTSSAIHPTDPAHSLTLTNWTLVVEHWDPPADLHNITGGAAKHNTTHHLPDLVSWQEIPGLQNVSGRGYYSTSFVWPPSLPPSSSSSPSTHHPAPQGRVLLDLGFIPNTATAVLNSHPLPPLDPTRPLIQDISPWLLPPPQPQSDNEHDQEQGQPRQLNRLEIITGTPLGNALLPIFYQLETSGEGPASEDATTVPPPRGRYGLVSQVRVGEYKRRE</sequence>
<dbReference type="SUPFAM" id="SSF51126">
    <property type="entry name" value="Pectin lyase-like"/>
    <property type="match status" value="1"/>
</dbReference>
<dbReference type="Proteomes" id="UP000282582">
    <property type="component" value="Unassembled WGS sequence"/>
</dbReference>
<keyword evidence="8" id="KW-0119">Carbohydrate metabolism</keyword>
<evidence type="ECO:0000256" key="5">
    <source>
        <dbReference type="ARBA" id="ARBA00022801"/>
    </source>
</evidence>
<keyword evidence="7" id="KW-0325">Glycoprotein</keyword>
<evidence type="ECO:0000256" key="9">
    <source>
        <dbReference type="ARBA" id="ARBA00023295"/>
    </source>
</evidence>
<gene>
    <name evidence="18" type="ORF">D0868_00005</name>
</gene>
<dbReference type="VEuPathDB" id="FungiDB:BTJ68_05900"/>
<evidence type="ECO:0000313" key="19">
    <source>
        <dbReference type="Proteomes" id="UP000282582"/>
    </source>
</evidence>
<dbReference type="EMBL" id="QWIK01000001">
    <property type="protein sequence ID" value="RMY16935.1"/>
    <property type="molecule type" value="Genomic_DNA"/>
</dbReference>
<dbReference type="Gene3D" id="2.160.20.10">
    <property type="entry name" value="Single-stranded right-handed beta-helix, Pectin lyase-like"/>
    <property type="match status" value="1"/>
</dbReference>
<keyword evidence="9 15" id="KW-0326">Glycosidase</keyword>
<dbReference type="SUPFAM" id="SSF51735">
    <property type="entry name" value="NAD(P)-binding Rossmann-fold domains"/>
    <property type="match status" value="1"/>
</dbReference>
<keyword evidence="11" id="KW-0624">Polysaccharide degradation</keyword>
<evidence type="ECO:0000256" key="1">
    <source>
        <dbReference type="ARBA" id="ARBA00004613"/>
    </source>
</evidence>
<name>A0A3M6ZNT6_HORWE</name>
<comment type="catalytic activity">
    <reaction evidence="14">
        <text>[(1-&gt;4)-alpha-D-galacturonosyl](n) + H2O = alpha-D-galacturonate + [(1-&gt;4)-alpha-D-galacturonosyl](n-1)</text>
        <dbReference type="Rhea" id="RHEA:14117"/>
        <dbReference type="Rhea" id="RHEA-COMP:14570"/>
        <dbReference type="Rhea" id="RHEA-COMP:14572"/>
        <dbReference type="ChEBI" id="CHEBI:15377"/>
        <dbReference type="ChEBI" id="CHEBI:58658"/>
        <dbReference type="ChEBI" id="CHEBI:140523"/>
        <dbReference type="EC" id="3.2.1.67"/>
    </reaction>
</comment>
<dbReference type="InterPro" id="IPR012334">
    <property type="entry name" value="Pectin_lyas_fold"/>
</dbReference>
<keyword evidence="3" id="KW-0964">Secreted</keyword>
<feature type="domain" description="NmrA-like" evidence="17">
    <location>
        <begin position="1"/>
        <end position="273"/>
    </location>
</feature>
<evidence type="ECO:0000256" key="4">
    <source>
        <dbReference type="ARBA" id="ARBA00022729"/>
    </source>
</evidence>